<accession>A0ABR2GEG8</accession>
<comment type="caution">
    <text evidence="1">The sequence shown here is derived from an EMBL/GenBank/DDBJ whole genome shotgun (WGS) entry which is preliminary data.</text>
</comment>
<dbReference type="Proteomes" id="UP001472677">
    <property type="component" value="Unassembled WGS sequence"/>
</dbReference>
<protein>
    <submittedName>
        <fullName evidence="1">Uncharacterized protein</fullName>
    </submittedName>
</protein>
<evidence type="ECO:0000313" key="2">
    <source>
        <dbReference type="Proteomes" id="UP001472677"/>
    </source>
</evidence>
<dbReference type="EMBL" id="JBBPBM010000001">
    <property type="protein sequence ID" value="KAK8601312.1"/>
    <property type="molecule type" value="Genomic_DNA"/>
</dbReference>
<keyword evidence="2" id="KW-1185">Reference proteome</keyword>
<evidence type="ECO:0000313" key="1">
    <source>
        <dbReference type="EMBL" id="KAK8601312.1"/>
    </source>
</evidence>
<proteinExistence type="predicted"/>
<organism evidence="1 2">
    <name type="scientific">Hibiscus sabdariffa</name>
    <name type="common">roselle</name>
    <dbReference type="NCBI Taxonomy" id="183260"/>
    <lineage>
        <taxon>Eukaryota</taxon>
        <taxon>Viridiplantae</taxon>
        <taxon>Streptophyta</taxon>
        <taxon>Embryophyta</taxon>
        <taxon>Tracheophyta</taxon>
        <taxon>Spermatophyta</taxon>
        <taxon>Magnoliopsida</taxon>
        <taxon>eudicotyledons</taxon>
        <taxon>Gunneridae</taxon>
        <taxon>Pentapetalae</taxon>
        <taxon>rosids</taxon>
        <taxon>malvids</taxon>
        <taxon>Malvales</taxon>
        <taxon>Malvaceae</taxon>
        <taxon>Malvoideae</taxon>
        <taxon>Hibiscus</taxon>
    </lineage>
</organism>
<name>A0ABR2GEG8_9ROSI</name>
<gene>
    <name evidence="1" type="ORF">V6N12_051149</name>
</gene>
<sequence>MFHLLRSKYQQHVAENLNRAILAMERLIKQTTAFRHCLNQEHAKVMHMDTMPGVGFSLEYLIIPSPNGPSNLVL</sequence>
<reference evidence="1 2" key="1">
    <citation type="journal article" date="2024" name="G3 (Bethesda)">
        <title>Genome assembly of Hibiscus sabdariffa L. provides insights into metabolisms of medicinal natural products.</title>
        <authorList>
            <person name="Kim T."/>
        </authorList>
    </citation>
    <scope>NUCLEOTIDE SEQUENCE [LARGE SCALE GENOMIC DNA]</scope>
    <source>
        <strain evidence="1">TK-2024</strain>
        <tissue evidence="1">Old leaves</tissue>
    </source>
</reference>